<evidence type="ECO:0000256" key="1">
    <source>
        <dbReference type="SAM" id="MobiDB-lite"/>
    </source>
</evidence>
<gene>
    <name evidence="2" type="ORF">K458DRAFT_401459</name>
</gene>
<dbReference type="AlphaFoldDB" id="A0A6G1JCW3"/>
<protein>
    <submittedName>
        <fullName evidence="2">Uncharacterized protein</fullName>
    </submittedName>
</protein>
<evidence type="ECO:0000313" key="2">
    <source>
        <dbReference type="EMBL" id="KAF2688061.1"/>
    </source>
</evidence>
<feature type="compositionally biased region" description="Low complexity" evidence="1">
    <location>
        <begin position="707"/>
        <end position="727"/>
    </location>
</feature>
<reference evidence="2" key="1">
    <citation type="journal article" date="2020" name="Stud. Mycol.">
        <title>101 Dothideomycetes genomes: a test case for predicting lifestyles and emergence of pathogens.</title>
        <authorList>
            <person name="Haridas S."/>
            <person name="Albert R."/>
            <person name="Binder M."/>
            <person name="Bloem J."/>
            <person name="Labutti K."/>
            <person name="Salamov A."/>
            <person name="Andreopoulos B."/>
            <person name="Baker S."/>
            <person name="Barry K."/>
            <person name="Bills G."/>
            <person name="Bluhm B."/>
            <person name="Cannon C."/>
            <person name="Castanera R."/>
            <person name="Culley D."/>
            <person name="Daum C."/>
            <person name="Ezra D."/>
            <person name="Gonzalez J."/>
            <person name="Henrissat B."/>
            <person name="Kuo A."/>
            <person name="Liang C."/>
            <person name="Lipzen A."/>
            <person name="Lutzoni F."/>
            <person name="Magnuson J."/>
            <person name="Mondo S."/>
            <person name="Nolan M."/>
            <person name="Ohm R."/>
            <person name="Pangilinan J."/>
            <person name="Park H.-J."/>
            <person name="Ramirez L."/>
            <person name="Alfaro M."/>
            <person name="Sun H."/>
            <person name="Tritt A."/>
            <person name="Yoshinaga Y."/>
            <person name="Zwiers L.-H."/>
            <person name="Turgeon B."/>
            <person name="Goodwin S."/>
            <person name="Spatafora J."/>
            <person name="Crous P."/>
            <person name="Grigoriev I."/>
        </authorList>
    </citation>
    <scope>NUCLEOTIDE SEQUENCE</scope>
    <source>
        <strain evidence="2">CBS 122367</strain>
    </source>
</reference>
<dbReference type="PANTHER" id="PTHR40788:SF2">
    <property type="entry name" value="CLR5 DOMAIN-CONTAINING PROTEIN"/>
    <property type="match status" value="1"/>
</dbReference>
<evidence type="ECO:0000313" key="3">
    <source>
        <dbReference type="Proteomes" id="UP000799291"/>
    </source>
</evidence>
<dbReference type="PANTHER" id="PTHR40788">
    <property type="entry name" value="CLR5 DOMAIN-CONTAINING PROTEIN-RELATED"/>
    <property type="match status" value="1"/>
</dbReference>
<feature type="region of interest" description="Disordered" evidence="1">
    <location>
        <begin position="698"/>
        <end position="735"/>
    </location>
</feature>
<accession>A0A6G1JCW3</accession>
<name>A0A6G1JCW3_9PLEO</name>
<dbReference type="EMBL" id="MU005574">
    <property type="protein sequence ID" value="KAF2688061.1"/>
    <property type="molecule type" value="Genomic_DNA"/>
</dbReference>
<dbReference type="Proteomes" id="UP000799291">
    <property type="component" value="Unassembled WGS sequence"/>
</dbReference>
<dbReference type="OrthoDB" id="2922289at2759"/>
<sequence length="840" mass="96312">MAFNPRFDPFNPDHIRDLPDVDFSNIDWNDPASIFGSLGAGPGTNLPIPKMISPAQVKKEARERSRQIFKDWELLNAILDRHEPTILKRWTKKSRSQRVKILLDAWPNMSATHRPDFLAFRSEAERQREAGTTFREAYMWPQINQEDLSKSKTLLFFLQARARYTPDVFAMADSNVARLGFMSKAIVPAFLNEHTMMFTNRKTPEKYGELVPWGDDEDAFEWLTSGKGMHPGNGLIVLEMQERIMRFLVDCCKGIMHDVSADVLTSDDFPIQPAVTLPRETVDGFASLSIMAAETPYRSPANMDLERLESLFDAQRFAIEDHIWALREDPDYFANTVQEAKEHRQEILKDANGHRHPLLKAGREGTFWQRVVGNVVASAHLQLEVWTALHAQVQELRVLQAKHGKDISIDKDLPEEYLDALLKFQHYLNKAAKGPKGELKHGLVASPPMRQFYVRAPPRDPSSPMIQIAQKPGVKMDKVQGELLWLLKMIWEDDHQLFFLGLTNVVDELERLIQSEPKARALISPYVADVISNLSVTSEGLRQLQMYQPWAQTFETSLVGKEEGIKKEFVETTKDWGLVMGAMDGPNQMNIVRLGQPEERKFYHPVERRRTKENVEAMRSAEQNLDAFWSAVDKNMRTRMGKGLEHTALWRFLSKSKILNRTPEWIEPEKQPKQTDVEGISKPLSELYFDLELRTERTVDRSQTAQPTPRTKTRGAPATPATASAVPQPDDKADKQPTFQLDIRALKVFRALFYVPSLNATPGEVPWTDFLHAMASTGFEPQKLYGSVWLFSPTKPDVERSIQFHEPHPSKKLPYKTARRFGRRLNRAYSWEGDMFVLRD</sequence>
<proteinExistence type="predicted"/>
<keyword evidence="3" id="KW-1185">Reference proteome</keyword>
<organism evidence="2 3">
    <name type="scientific">Lentithecium fluviatile CBS 122367</name>
    <dbReference type="NCBI Taxonomy" id="1168545"/>
    <lineage>
        <taxon>Eukaryota</taxon>
        <taxon>Fungi</taxon>
        <taxon>Dikarya</taxon>
        <taxon>Ascomycota</taxon>
        <taxon>Pezizomycotina</taxon>
        <taxon>Dothideomycetes</taxon>
        <taxon>Pleosporomycetidae</taxon>
        <taxon>Pleosporales</taxon>
        <taxon>Massarineae</taxon>
        <taxon>Lentitheciaceae</taxon>
        <taxon>Lentithecium</taxon>
    </lineage>
</organism>